<name>A0ACC2G4Z2_DALPE</name>
<sequence length="134" mass="13171">MVAEHVILAKAISSRTRLGWLSTNFKVDIMHSGKLFPLLQSPACFTPLQPTIGTAHVYAGFGVAGPGPTGLGIAAIGVATTRTASTGTAGTRVAGTGTAGSGGTSSGGTDFGSGGGGQFFSTSSIEGSHQSSLN</sequence>
<dbReference type="Proteomes" id="UP001157502">
    <property type="component" value="Chromosome 17"/>
</dbReference>
<protein>
    <submittedName>
        <fullName evidence="1">Uncharacterized protein</fullName>
    </submittedName>
</protein>
<accession>A0ACC2G4Z2</accession>
<organism evidence="1 2">
    <name type="scientific">Dallia pectoralis</name>
    <name type="common">Alaska blackfish</name>
    <dbReference type="NCBI Taxonomy" id="75939"/>
    <lineage>
        <taxon>Eukaryota</taxon>
        <taxon>Metazoa</taxon>
        <taxon>Chordata</taxon>
        <taxon>Craniata</taxon>
        <taxon>Vertebrata</taxon>
        <taxon>Euteleostomi</taxon>
        <taxon>Actinopterygii</taxon>
        <taxon>Neopterygii</taxon>
        <taxon>Teleostei</taxon>
        <taxon>Protacanthopterygii</taxon>
        <taxon>Esociformes</taxon>
        <taxon>Umbridae</taxon>
        <taxon>Dallia</taxon>
    </lineage>
</organism>
<keyword evidence="2" id="KW-1185">Reference proteome</keyword>
<proteinExistence type="predicted"/>
<dbReference type="EMBL" id="CM055744">
    <property type="protein sequence ID" value="KAJ7998828.1"/>
    <property type="molecule type" value="Genomic_DNA"/>
</dbReference>
<evidence type="ECO:0000313" key="1">
    <source>
        <dbReference type="EMBL" id="KAJ7998828.1"/>
    </source>
</evidence>
<evidence type="ECO:0000313" key="2">
    <source>
        <dbReference type="Proteomes" id="UP001157502"/>
    </source>
</evidence>
<comment type="caution">
    <text evidence="1">The sequence shown here is derived from an EMBL/GenBank/DDBJ whole genome shotgun (WGS) entry which is preliminary data.</text>
</comment>
<reference evidence="1" key="1">
    <citation type="submission" date="2021-05" db="EMBL/GenBank/DDBJ databases">
        <authorList>
            <person name="Pan Q."/>
            <person name="Jouanno E."/>
            <person name="Zahm M."/>
            <person name="Klopp C."/>
            <person name="Cabau C."/>
            <person name="Louis A."/>
            <person name="Berthelot C."/>
            <person name="Parey E."/>
            <person name="Roest Crollius H."/>
            <person name="Montfort J."/>
            <person name="Robinson-Rechavi M."/>
            <person name="Bouchez O."/>
            <person name="Lampietro C."/>
            <person name="Lopez Roques C."/>
            <person name="Donnadieu C."/>
            <person name="Postlethwait J."/>
            <person name="Bobe J."/>
            <person name="Dillon D."/>
            <person name="Chandos A."/>
            <person name="von Hippel F."/>
            <person name="Guiguen Y."/>
        </authorList>
    </citation>
    <scope>NUCLEOTIDE SEQUENCE</scope>
    <source>
        <strain evidence="1">YG-Jan2019</strain>
    </source>
</reference>
<gene>
    <name evidence="1" type="ORF">DPEC_G00209020</name>
</gene>